<dbReference type="SUPFAM" id="SSF54631">
    <property type="entry name" value="CBS-domain pair"/>
    <property type="match status" value="1"/>
</dbReference>
<accession>A0A4Y6V415</accession>
<protein>
    <recommendedName>
        <fullName evidence="4">CBS domain-containing protein</fullName>
    </recommendedName>
</protein>
<reference evidence="2 3" key="1">
    <citation type="submission" date="2019-06" db="EMBL/GenBank/DDBJ databases">
        <title>Saccharibacillus brassicae sp. nov., an endophytic bacterium isolated from Chinese cabbage seeds (Brassica pekinensis).</title>
        <authorList>
            <person name="Jiang L."/>
            <person name="Lee J."/>
            <person name="Kim S.W."/>
        </authorList>
    </citation>
    <scope>NUCLEOTIDE SEQUENCE [LARGE SCALE GENOMIC DNA]</scope>
    <source>
        <strain evidence="3">KCTC 43072 / ATSA2</strain>
    </source>
</reference>
<feature type="region of interest" description="Disordered" evidence="1">
    <location>
        <begin position="1"/>
        <end position="40"/>
    </location>
</feature>
<dbReference type="RefSeq" id="WP_141449562.1">
    <property type="nucleotide sequence ID" value="NZ_CP041217.1"/>
</dbReference>
<dbReference type="OrthoDB" id="9816519at2"/>
<organism evidence="2 3">
    <name type="scientific">Saccharibacillus brassicae</name>
    <dbReference type="NCBI Taxonomy" id="2583377"/>
    <lineage>
        <taxon>Bacteria</taxon>
        <taxon>Bacillati</taxon>
        <taxon>Bacillota</taxon>
        <taxon>Bacilli</taxon>
        <taxon>Bacillales</taxon>
        <taxon>Paenibacillaceae</taxon>
        <taxon>Saccharibacillus</taxon>
    </lineage>
</organism>
<feature type="compositionally biased region" description="Basic and acidic residues" evidence="1">
    <location>
        <begin position="18"/>
        <end position="27"/>
    </location>
</feature>
<evidence type="ECO:0000313" key="3">
    <source>
        <dbReference type="Proteomes" id="UP000316968"/>
    </source>
</evidence>
<proteinExistence type="predicted"/>
<name>A0A4Y6V415_SACBS</name>
<dbReference type="EMBL" id="CP041217">
    <property type="protein sequence ID" value="QDH23025.1"/>
    <property type="molecule type" value="Genomic_DNA"/>
</dbReference>
<evidence type="ECO:0008006" key="4">
    <source>
        <dbReference type="Google" id="ProtNLM"/>
    </source>
</evidence>
<evidence type="ECO:0000313" key="2">
    <source>
        <dbReference type="EMBL" id="QDH23025.1"/>
    </source>
</evidence>
<dbReference type="Proteomes" id="UP000316968">
    <property type="component" value="Chromosome"/>
</dbReference>
<gene>
    <name evidence="2" type="ORF">FFV09_20515</name>
</gene>
<sequence>MTLTHEGNSRRVGVNSGEAHHTIDPTSDRNAQGVSEGTPDRHAVGAAGWSVVSAAVLPASATCGVMQALLLERPQEACVVVCDSRLRPSGMLMSETFYMQTTAEYEPDHFRDLAIGRIMNPDPLIVDFDTPIDLVRERAKNRSSRTRRDAVIVTRDGQFFGVLQMEQLAE</sequence>
<evidence type="ECO:0000256" key="1">
    <source>
        <dbReference type="SAM" id="MobiDB-lite"/>
    </source>
</evidence>
<keyword evidence="3" id="KW-1185">Reference proteome</keyword>
<dbReference type="KEGG" id="saca:FFV09_20515"/>
<dbReference type="AlphaFoldDB" id="A0A4Y6V415"/>
<dbReference type="InterPro" id="IPR046342">
    <property type="entry name" value="CBS_dom_sf"/>
</dbReference>